<keyword evidence="3" id="KW-0862">Zinc</keyword>
<dbReference type="VEuPathDB" id="TriTrypDB:TcCLB.511257.40"/>
<name>A0A2V2UL51_TRYCR</name>
<dbReference type="AlphaFoldDB" id="A0A2V2UL51"/>
<keyword evidence="2 4" id="KW-0863">Zinc-finger</keyword>
<feature type="region of interest" description="Disordered" evidence="5">
    <location>
        <begin position="201"/>
        <end position="240"/>
    </location>
</feature>
<evidence type="ECO:0000256" key="1">
    <source>
        <dbReference type="ARBA" id="ARBA00022723"/>
    </source>
</evidence>
<evidence type="ECO:0000256" key="5">
    <source>
        <dbReference type="SAM" id="MobiDB-lite"/>
    </source>
</evidence>
<comment type="caution">
    <text evidence="7">The sequence shown here is derived from an EMBL/GenBank/DDBJ whole genome shotgun (WGS) entry which is preliminary data.</text>
</comment>
<dbReference type="VEuPathDB" id="TriTrypDB:TcCL_NonESM04859"/>
<dbReference type="SMART" id="SM00064">
    <property type="entry name" value="FYVE"/>
    <property type="match status" value="1"/>
</dbReference>
<dbReference type="InterPro" id="IPR017455">
    <property type="entry name" value="Znf_FYVE-rel"/>
</dbReference>
<accession>A0A2V2UL51</accession>
<dbReference type="InterPro" id="IPR000306">
    <property type="entry name" value="Znf_FYVE"/>
</dbReference>
<dbReference type="VEuPathDB" id="TriTrypDB:TCSYLVIO_002288"/>
<dbReference type="Pfam" id="PF01363">
    <property type="entry name" value="FYVE"/>
    <property type="match status" value="1"/>
</dbReference>
<dbReference type="VEuPathDB" id="TriTrypDB:ECC02_004665"/>
<proteinExistence type="predicted"/>
<dbReference type="Gene3D" id="3.30.40.10">
    <property type="entry name" value="Zinc/RING finger domain, C3HC4 (zinc finger)"/>
    <property type="match status" value="1"/>
</dbReference>
<dbReference type="GO" id="GO:0008270">
    <property type="term" value="F:zinc ion binding"/>
    <property type="evidence" value="ECO:0007669"/>
    <property type="project" value="UniProtKB-KW"/>
</dbReference>
<dbReference type="VEuPathDB" id="TriTrypDB:C4B63_197g18"/>
<evidence type="ECO:0000256" key="2">
    <source>
        <dbReference type="ARBA" id="ARBA00022771"/>
    </source>
</evidence>
<dbReference type="VEuPathDB" id="TriTrypDB:TCDM_01243"/>
<dbReference type="PROSITE" id="PS50178">
    <property type="entry name" value="ZF_FYVE"/>
    <property type="match status" value="1"/>
</dbReference>
<dbReference type="VEuPathDB" id="TriTrypDB:Tc_MARK_1009"/>
<dbReference type="VEuPathDB" id="TriTrypDB:C3747_4g62"/>
<dbReference type="VEuPathDB" id="TriTrypDB:TcBrA4_0105750"/>
<evidence type="ECO:0000259" key="6">
    <source>
        <dbReference type="PROSITE" id="PS50178"/>
    </source>
</evidence>
<dbReference type="EMBL" id="PRFA01000197">
    <property type="protein sequence ID" value="PWU84869.1"/>
    <property type="molecule type" value="Genomic_DNA"/>
</dbReference>
<sequence length="508" mass="55670">MYMAQWKPDNASRKCDSCAKRFEIFRRRHHCRICGGLFCYSCSNVFLPVERILMRWLEMNWYGETIRKMAAIDTTTSENGPLTTMEKRLATLLGSSGALEPATKALQRVCVQCFEDVETYSSSLKKSLSRQWCRDSNSGAASSGDYPGGWKCWRDKHFSLFGGRERKVCVILLQDSGVVESGERTNLRELFHALEQLTTEANARTTQGQTSSKDTTPSLGPSLSSVSDISESEKNSFETSIGREGTTATTIMMQQSALRCPLSKGTPTKYRKKIVLQVPIPFNTSDSTARVSSMVTANLSVRMQLVGVTHRQGFDKALLQQHTIGTDAYIIFLDGELVSTVDTTAMTGVSNGIGNAVSGSYMAPHLKNPFPSPIVSLFPLSYDSPQEPTPDVMTSTISAAYDRSVSVKLMETARGVWEAIGRYGGDIPICAVIDCTSCIGAESMELGTVSSSTGCNKNPQTGGSANLRCPKDKQQRSVPVETQASALQKALLLLSEEVVRRDMLRRKG</sequence>
<protein>
    <recommendedName>
        <fullName evidence="6">FYVE-type domain-containing protein</fullName>
    </recommendedName>
</protein>
<dbReference type="PANTHER" id="PTHR23164">
    <property type="entry name" value="EARLY ENDOSOME ANTIGEN 1"/>
    <property type="match status" value="1"/>
</dbReference>
<reference evidence="7 8" key="1">
    <citation type="journal article" date="2018" name="Microb. Genom.">
        <title>Expanding an expanded genome: long-read sequencing of Trypanosoma cruzi.</title>
        <authorList>
            <person name="Berna L."/>
            <person name="Rodriguez M."/>
            <person name="Chiribao M.L."/>
            <person name="Parodi-Talice A."/>
            <person name="Pita S."/>
            <person name="Rijo G."/>
            <person name="Alvarez-Valin F."/>
            <person name="Robello C."/>
        </authorList>
    </citation>
    <scope>NUCLEOTIDE SEQUENCE [LARGE SCALE GENOMIC DNA]</scope>
    <source>
        <strain evidence="7 8">Dm28c</strain>
    </source>
</reference>
<evidence type="ECO:0000256" key="3">
    <source>
        <dbReference type="ARBA" id="ARBA00022833"/>
    </source>
</evidence>
<feature type="compositionally biased region" description="Polar residues" evidence="5">
    <location>
        <begin position="201"/>
        <end position="221"/>
    </location>
</feature>
<dbReference type="VEuPathDB" id="TriTrypDB:TcG_03111"/>
<dbReference type="SUPFAM" id="SSF57903">
    <property type="entry name" value="FYVE/PHD zinc finger"/>
    <property type="match status" value="1"/>
</dbReference>
<dbReference type="InterPro" id="IPR013083">
    <property type="entry name" value="Znf_RING/FYVE/PHD"/>
</dbReference>
<dbReference type="OrthoDB" id="158357at2759"/>
<dbReference type="Proteomes" id="UP000246121">
    <property type="component" value="Unassembled WGS sequence"/>
</dbReference>
<evidence type="ECO:0000313" key="8">
    <source>
        <dbReference type="Proteomes" id="UP000246121"/>
    </source>
</evidence>
<feature type="domain" description="FYVE-type" evidence="6">
    <location>
        <begin position="9"/>
        <end position="118"/>
    </location>
</feature>
<dbReference type="VEuPathDB" id="TriTrypDB:TcCLB.509543.20"/>
<gene>
    <name evidence="7" type="ORF">C4B63_197g18</name>
</gene>
<dbReference type="InterPro" id="IPR011011">
    <property type="entry name" value="Znf_FYVE_PHD"/>
</dbReference>
<keyword evidence="1" id="KW-0479">Metal-binding</keyword>
<dbReference type="VEuPathDB" id="TriTrypDB:BCY84_13457"/>
<organism evidence="7 8">
    <name type="scientific">Trypanosoma cruzi</name>
    <dbReference type="NCBI Taxonomy" id="5693"/>
    <lineage>
        <taxon>Eukaryota</taxon>
        <taxon>Discoba</taxon>
        <taxon>Euglenozoa</taxon>
        <taxon>Kinetoplastea</taxon>
        <taxon>Metakinetoplastina</taxon>
        <taxon>Trypanosomatida</taxon>
        <taxon>Trypanosomatidae</taxon>
        <taxon>Trypanosoma</taxon>
        <taxon>Schizotrypanum</taxon>
    </lineage>
</organism>
<evidence type="ECO:0000313" key="7">
    <source>
        <dbReference type="EMBL" id="PWU84869.1"/>
    </source>
</evidence>
<evidence type="ECO:0000256" key="4">
    <source>
        <dbReference type="PROSITE-ProRule" id="PRU00091"/>
    </source>
</evidence>